<dbReference type="GO" id="GO:0008658">
    <property type="term" value="F:penicillin binding"/>
    <property type="evidence" value="ECO:0007669"/>
    <property type="project" value="InterPro"/>
</dbReference>
<feature type="domain" description="PASTA" evidence="5">
    <location>
        <begin position="594"/>
        <end position="655"/>
    </location>
</feature>
<dbReference type="Pfam" id="PF03717">
    <property type="entry name" value="PBP_dimer"/>
    <property type="match status" value="1"/>
</dbReference>
<comment type="subcellular location">
    <subcellularLocation>
        <location evidence="1">Membrane</location>
    </subcellularLocation>
</comment>
<dbReference type="Proteomes" id="UP000295063">
    <property type="component" value="Unassembled WGS sequence"/>
</dbReference>
<evidence type="ECO:0000256" key="4">
    <source>
        <dbReference type="SAM" id="Phobius"/>
    </source>
</evidence>
<dbReference type="RefSeq" id="WP_132082498.1">
    <property type="nucleotide sequence ID" value="NZ_DAIMLW010000382.1"/>
</dbReference>
<evidence type="ECO:0000313" key="6">
    <source>
        <dbReference type="EMBL" id="TCL35396.1"/>
    </source>
</evidence>
<dbReference type="InterPro" id="IPR001460">
    <property type="entry name" value="PCN-bd_Tpept"/>
</dbReference>
<dbReference type="EMBL" id="SLUI01000012">
    <property type="protein sequence ID" value="TCL35396.1"/>
    <property type="molecule type" value="Genomic_DNA"/>
</dbReference>
<dbReference type="InterPro" id="IPR012338">
    <property type="entry name" value="Beta-lactam/transpept-like"/>
</dbReference>
<dbReference type="InterPro" id="IPR005543">
    <property type="entry name" value="PASTA_dom"/>
</dbReference>
<keyword evidence="4" id="KW-1133">Transmembrane helix</keyword>
<dbReference type="PANTHER" id="PTHR30627:SF1">
    <property type="entry name" value="PEPTIDOGLYCAN D,D-TRANSPEPTIDASE FTSI"/>
    <property type="match status" value="1"/>
</dbReference>
<evidence type="ECO:0000256" key="2">
    <source>
        <dbReference type="ARBA" id="ARBA00007171"/>
    </source>
</evidence>
<dbReference type="SUPFAM" id="SSF56519">
    <property type="entry name" value="Penicillin binding protein dimerisation domain"/>
    <property type="match status" value="1"/>
</dbReference>
<proteinExistence type="inferred from homology"/>
<dbReference type="Gene3D" id="3.30.450.330">
    <property type="match status" value="1"/>
</dbReference>
<reference evidence="6 7" key="1">
    <citation type="submission" date="2019-03" db="EMBL/GenBank/DDBJ databases">
        <title>Genomic Encyclopedia of Type Strains, Phase IV (KMG-IV): sequencing the most valuable type-strain genomes for metagenomic binning, comparative biology and taxonomic classification.</title>
        <authorList>
            <person name="Goeker M."/>
        </authorList>
    </citation>
    <scope>NUCLEOTIDE SEQUENCE [LARGE SCALE GENOMIC DNA]</scope>
    <source>
        <strain evidence="6 7">DSM 15969</strain>
    </source>
</reference>
<comment type="caution">
    <text evidence="6">The sequence shown here is derived from an EMBL/GenBank/DDBJ whole genome shotgun (WGS) entry which is preliminary data.</text>
</comment>
<dbReference type="Gene3D" id="3.30.10.20">
    <property type="match status" value="1"/>
</dbReference>
<dbReference type="InterPro" id="IPR050515">
    <property type="entry name" value="Beta-lactam/transpept"/>
</dbReference>
<dbReference type="OrthoDB" id="9770103at2"/>
<dbReference type="PROSITE" id="PS51178">
    <property type="entry name" value="PASTA"/>
    <property type="match status" value="1"/>
</dbReference>
<keyword evidence="3 4" id="KW-0472">Membrane</keyword>
<dbReference type="GO" id="GO:0051301">
    <property type="term" value="P:cell division"/>
    <property type="evidence" value="ECO:0007669"/>
    <property type="project" value="UniProtKB-KW"/>
</dbReference>
<dbReference type="Pfam" id="PF00905">
    <property type="entry name" value="Transpeptidase"/>
    <property type="match status" value="1"/>
</dbReference>
<feature type="transmembrane region" description="Helical" evidence="4">
    <location>
        <begin position="12"/>
        <end position="32"/>
    </location>
</feature>
<dbReference type="Gene3D" id="3.90.1310.10">
    <property type="entry name" value="Penicillin-binding protein 2a (Domain 2)"/>
    <property type="match status" value="1"/>
</dbReference>
<accession>A0A4V2Q8A8</accession>
<dbReference type="InterPro" id="IPR005311">
    <property type="entry name" value="PBP_dimer"/>
</dbReference>
<protein>
    <submittedName>
        <fullName evidence="6">Cell division protein FtsI (Penicillin-binding protein 3)/stage V sporulation protein D (Sporulation-specific penicillin-binding protein)</fullName>
    </submittedName>
</protein>
<dbReference type="CDD" id="cd06575">
    <property type="entry name" value="PASTA_Pbp2x-like_2"/>
    <property type="match status" value="1"/>
</dbReference>
<dbReference type="GO" id="GO:0071555">
    <property type="term" value="P:cell wall organization"/>
    <property type="evidence" value="ECO:0007669"/>
    <property type="project" value="TreeGrafter"/>
</dbReference>
<name>A0A4V2Q8A8_9FIRM</name>
<evidence type="ECO:0000256" key="3">
    <source>
        <dbReference type="ARBA" id="ARBA00023136"/>
    </source>
</evidence>
<comment type="similarity">
    <text evidence="2">Belongs to the transpeptidase family.</text>
</comment>
<keyword evidence="6" id="KW-0131">Cell cycle</keyword>
<keyword evidence="6" id="KW-0132">Cell division</keyword>
<dbReference type="PANTHER" id="PTHR30627">
    <property type="entry name" value="PEPTIDOGLYCAN D,D-TRANSPEPTIDASE"/>
    <property type="match status" value="1"/>
</dbReference>
<evidence type="ECO:0000259" key="5">
    <source>
        <dbReference type="PROSITE" id="PS51178"/>
    </source>
</evidence>
<gene>
    <name evidence="6" type="ORF">EV210_11254</name>
</gene>
<dbReference type="SUPFAM" id="SSF54184">
    <property type="entry name" value="Penicillin-binding protein 2x (pbp-2x), c-terminal domain"/>
    <property type="match status" value="1"/>
</dbReference>
<keyword evidence="7" id="KW-1185">Reference proteome</keyword>
<dbReference type="GO" id="GO:0005886">
    <property type="term" value="C:plasma membrane"/>
    <property type="evidence" value="ECO:0007669"/>
    <property type="project" value="TreeGrafter"/>
</dbReference>
<evidence type="ECO:0000313" key="7">
    <source>
        <dbReference type="Proteomes" id="UP000295063"/>
    </source>
</evidence>
<dbReference type="AlphaFoldDB" id="A0A4V2Q8A8"/>
<dbReference type="SUPFAM" id="SSF56601">
    <property type="entry name" value="beta-lactamase/transpeptidase-like"/>
    <property type="match status" value="1"/>
</dbReference>
<dbReference type="Gene3D" id="1.10.150.770">
    <property type="match status" value="1"/>
</dbReference>
<evidence type="ECO:0000256" key="1">
    <source>
        <dbReference type="ARBA" id="ARBA00004370"/>
    </source>
</evidence>
<dbReference type="Gene3D" id="3.40.710.10">
    <property type="entry name" value="DD-peptidase/beta-lactamase superfamily"/>
    <property type="match status" value="1"/>
</dbReference>
<dbReference type="InterPro" id="IPR036138">
    <property type="entry name" value="PBP_dimer_sf"/>
</dbReference>
<organism evidence="6 7">
    <name type="scientific">Anaerospora hongkongensis</name>
    <dbReference type="NCBI Taxonomy" id="244830"/>
    <lineage>
        <taxon>Bacteria</taxon>
        <taxon>Bacillati</taxon>
        <taxon>Bacillota</taxon>
        <taxon>Negativicutes</taxon>
        <taxon>Selenomonadales</taxon>
        <taxon>Sporomusaceae</taxon>
        <taxon>Anaerospora</taxon>
    </lineage>
</organism>
<dbReference type="Pfam" id="PF03793">
    <property type="entry name" value="PASTA"/>
    <property type="match status" value="1"/>
</dbReference>
<sequence>MTKLADSPQKRIALFFFIILICLLGIVGRMGYLQLVQGTKLAEKTRLQLQESRALQSPRGTIYDRMGRELAISGVTKSLYVNPKILNKDAGEIAAMLSPVLDMSETNLKERLTVDSSFMWLKRTLEPEKAKQVESLIKQHQIRGLEFVEESKRYYPNDSLAAHILGFVGTDDIGLDGIESVLDKTIKGDRQKQQLETDGYGVPIFKSILTFSPSMQGKSVYLTIDNTIQFIVEQSLDKAMVKTKAKAATAIIMNPRTGEILAMVSRPGYNPNSFSRYSEAERKNRAVSIVYEPGSTFKPLVAAAALQEGKVRADERFIDNGYVEVSGRRIQNWSGDSYGNIGLVDIIKNSINTGMVQLGLRLGSTKIMEYARNFGFGHATGINLPGEEEGILFKPGDMRDVDVATMSIGQGIAVTPLQLITALAAIANDGLLLKPHIIKEIHNADDSIESVSATTPVRQVIDPEKAKIITEMMEKEVSEGGGVKAAVKGYRFAGKTGTAEKLKESGGGYEDNHYISSFAGFGPVEDPQVVALIVIDDPVGTYYGAEIVAPIFSEIMLQVMRYLNVHPELAAQVAPPPAKKKAEPAVPVSPVRQDVPQGKVVVPNVKGKTIREAAELLSKAGLAFVPVGTGLAVGQQSEANSIVSSGSVITVTFEQ</sequence>
<keyword evidence="4" id="KW-0812">Transmembrane</keyword>